<dbReference type="InterPro" id="IPR036291">
    <property type="entry name" value="NAD(P)-bd_dom_sf"/>
</dbReference>
<dbReference type="SUPFAM" id="SSF51735">
    <property type="entry name" value="NAD(P)-binding Rossmann-fold domains"/>
    <property type="match status" value="1"/>
</dbReference>
<proteinExistence type="predicted"/>
<dbReference type="GO" id="GO:0005789">
    <property type="term" value="C:endoplasmic reticulum membrane"/>
    <property type="evidence" value="ECO:0007669"/>
    <property type="project" value="UniProtKB-SubCell"/>
</dbReference>
<evidence type="ECO:0000256" key="3">
    <source>
        <dbReference type="ARBA" id="ARBA00022824"/>
    </source>
</evidence>
<name>A0A7J6WHV2_THATH</name>
<keyword evidence="4 6" id="KW-1133">Transmembrane helix</keyword>
<dbReference type="GO" id="GO:0016616">
    <property type="term" value="F:oxidoreductase activity, acting on the CH-OH group of donors, NAD or NADP as acceptor"/>
    <property type="evidence" value="ECO:0007669"/>
    <property type="project" value="InterPro"/>
</dbReference>
<evidence type="ECO:0000313" key="9">
    <source>
        <dbReference type="Proteomes" id="UP000554482"/>
    </source>
</evidence>
<evidence type="ECO:0000256" key="6">
    <source>
        <dbReference type="RuleBase" id="RU363132"/>
    </source>
</evidence>
<sequence length="583" mass="64717">MEIDEGFGHENPKKDICVVIGGRSFIGKPLVVMLLKSSKNWIVRIADSDPCLNLDLNEKNSLLSEAISSGRASYFQVDVRDKSQIITAIEGSSVIFHMGVTATATNSSSNNFYMQYMITVQGTKNVIRACRDCKVKRLIYNSTADVVFDGKHDINKGDESLPYPSRFEDMLSDLKAQAETLVLFANNGDGLLTCVLRPCNAFGPGDGKFVPLLLSTAKSGSSKFIVGNGENMCDFTYVDNVAHAHVCAEEALCSRTNFVAGKAFFITNLDSVKFWEFVALILEGLGYSRPRFKIPVRLVWFRAVLSKWVHEILEQGNASPFLSLSIVHQLSCTLTFDCSQAQNHIGYSPIVSLEEGITLTIESFSHMDEDSPQLRFRDCNEPSKVDKLLGSGRVADLLLWRDDKKTFAYFLGLVLLYYWFFLSGRTFVSSAAKFLLMIAAFLFSNGILPASLFGFTIKKLSPSQFEMSETVEDAVMCLASAWNHSMKTLRLVAQGGDWNIFLKVVVLLYLVKSLVLLPFSAVIGVVLVFAFTAFFVYMQHEDEVDRLIKFSSIGLKCLKRVLMGKLPASVVSFLSEFPNDGSG</sequence>
<evidence type="ECO:0000256" key="4">
    <source>
        <dbReference type="ARBA" id="ARBA00022989"/>
    </source>
</evidence>
<keyword evidence="2 6" id="KW-0812">Transmembrane</keyword>
<feature type="domain" description="Reticulon" evidence="7">
    <location>
        <begin position="394"/>
        <end position="583"/>
    </location>
</feature>
<evidence type="ECO:0000313" key="8">
    <source>
        <dbReference type="EMBL" id="KAF5196478.1"/>
    </source>
</evidence>
<reference evidence="8 9" key="1">
    <citation type="submission" date="2020-06" db="EMBL/GenBank/DDBJ databases">
        <title>Transcriptomic and genomic resources for Thalictrum thalictroides and T. hernandezii: Facilitating candidate gene discovery in an emerging model plant lineage.</title>
        <authorList>
            <person name="Arias T."/>
            <person name="Riano-Pachon D.M."/>
            <person name="Di Stilio V.S."/>
        </authorList>
    </citation>
    <scope>NUCLEOTIDE SEQUENCE [LARGE SCALE GENOMIC DNA]</scope>
    <source>
        <strain evidence="9">cv. WT478/WT964</strain>
        <tissue evidence="8">Leaves</tissue>
    </source>
</reference>
<feature type="transmembrane region" description="Helical" evidence="6">
    <location>
        <begin position="407"/>
        <end position="428"/>
    </location>
</feature>
<dbReference type="Pfam" id="PF02453">
    <property type="entry name" value="Reticulon"/>
    <property type="match status" value="1"/>
</dbReference>
<dbReference type="InterPro" id="IPR003388">
    <property type="entry name" value="Reticulon"/>
</dbReference>
<gene>
    <name evidence="8" type="ORF">FRX31_013936</name>
</gene>
<evidence type="ECO:0000256" key="1">
    <source>
        <dbReference type="ARBA" id="ARBA00004477"/>
    </source>
</evidence>
<dbReference type="EMBL" id="JABWDY010015945">
    <property type="protein sequence ID" value="KAF5196478.1"/>
    <property type="molecule type" value="Genomic_DNA"/>
</dbReference>
<dbReference type="PANTHER" id="PTHR43000">
    <property type="entry name" value="DTDP-D-GLUCOSE 4,6-DEHYDRATASE-RELATED"/>
    <property type="match status" value="1"/>
</dbReference>
<dbReference type="Proteomes" id="UP000554482">
    <property type="component" value="Unassembled WGS sequence"/>
</dbReference>
<protein>
    <recommendedName>
        <fullName evidence="6">Reticulon-like protein</fullName>
    </recommendedName>
</protein>
<evidence type="ECO:0000256" key="5">
    <source>
        <dbReference type="ARBA" id="ARBA00023136"/>
    </source>
</evidence>
<dbReference type="Gene3D" id="3.40.50.720">
    <property type="entry name" value="NAD(P)-binding Rossmann-like Domain"/>
    <property type="match status" value="1"/>
</dbReference>
<comment type="subcellular location">
    <subcellularLocation>
        <location evidence="1 6">Endoplasmic reticulum membrane</location>
        <topology evidence="1 6">Multi-pass membrane protein</topology>
    </subcellularLocation>
</comment>
<evidence type="ECO:0000259" key="7">
    <source>
        <dbReference type="PROSITE" id="PS50845"/>
    </source>
</evidence>
<dbReference type="InterPro" id="IPR002225">
    <property type="entry name" value="3Beta_OHSteriod_DH/Estase"/>
</dbReference>
<dbReference type="OrthoDB" id="10058185at2759"/>
<keyword evidence="9" id="KW-1185">Reference proteome</keyword>
<dbReference type="GO" id="GO:0006694">
    <property type="term" value="P:steroid biosynthetic process"/>
    <property type="evidence" value="ECO:0007669"/>
    <property type="project" value="InterPro"/>
</dbReference>
<keyword evidence="5 6" id="KW-0472">Membrane</keyword>
<organism evidence="8 9">
    <name type="scientific">Thalictrum thalictroides</name>
    <name type="common">Rue-anemone</name>
    <name type="synonym">Anemone thalictroides</name>
    <dbReference type="NCBI Taxonomy" id="46969"/>
    <lineage>
        <taxon>Eukaryota</taxon>
        <taxon>Viridiplantae</taxon>
        <taxon>Streptophyta</taxon>
        <taxon>Embryophyta</taxon>
        <taxon>Tracheophyta</taxon>
        <taxon>Spermatophyta</taxon>
        <taxon>Magnoliopsida</taxon>
        <taxon>Ranunculales</taxon>
        <taxon>Ranunculaceae</taxon>
        <taxon>Thalictroideae</taxon>
        <taxon>Thalictrum</taxon>
    </lineage>
</organism>
<dbReference type="PROSITE" id="PS50845">
    <property type="entry name" value="RETICULON"/>
    <property type="match status" value="1"/>
</dbReference>
<dbReference type="AlphaFoldDB" id="A0A7J6WHV2"/>
<accession>A0A7J6WHV2</accession>
<keyword evidence="3 6" id="KW-0256">Endoplasmic reticulum</keyword>
<evidence type="ECO:0000256" key="2">
    <source>
        <dbReference type="ARBA" id="ARBA00022692"/>
    </source>
</evidence>
<feature type="transmembrane region" description="Helical" evidence="6">
    <location>
        <begin position="517"/>
        <end position="537"/>
    </location>
</feature>
<dbReference type="Pfam" id="PF01073">
    <property type="entry name" value="3Beta_HSD"/>
    <property type="match status" value="1"/>
</dbReference>
<comment type="caution">
    <text evidence="8">The sequence shown here is derived from an EMBL/GenBank/DDBJ whole genome shotgun (WGS) entry which is preliminary data.</text>
</comment>
<feature type="transmembrane region" description="Helical" evidence="6">
    <location>
        <begin position="434"/>
        <end position="457"/>
    </location>
</feature>